<dbReference type="PANTHER" id="PTHR33392">
    <property type="entry name" value="POLYISOPRENYL-TEICHOIC ACID--PEPTIDOGLYCAN TEICHOIC ACID TRANSFERASE TAGU"/>
    <property type="match status" value="1"/>
</dbReference>
<evidence type="ECO:0000256" key="3">
    <source>
        <dbReference type="SAM" id="Phobius"/>
    </source>
</evidence>
<feature type="transmembrane region" description="Helical" evidence="3">
    <location>
        <begin position="12"/>
        <end position="33"/>
    </location>
</feature>
<dbReference type="PANTHER" id="PTHR33392:SF6">
    <property type="entry name" value="POLYISOPRENYL-TEICHOIC ACID--PEPTIDOGLYCAN TEICHOIC ACID TRANSFERASE TAGU"/>
    <property type="match status" value="1"/>
</dbReference>
<feature type="compositionally biased region" description="Basic and acidic residues" evidence="2">
    <location>
        <begin position="436"/>
        <end position="451"/>
    </location>
</feature>
<dbReference type="Proteomes" id="UP001501509">
    <property type="component" value="Unassembled WGS sequence"/>
</dbReference>
<comment type="caution">
    <text evidence="6">The sequence shown here is derived from an EMBL/GenBank/DDBJ whole genome shotgun (WGS) entry which is preliminary data.</text>
</comment>
<dbReference type="Gene3D" id="3.40.630.190">
    <property type="entry name" value="LCP protein"/>
    <property type="match status" value="1"/>
</dbReference>
<dbReference type="RefSeq" id="WP_344539304.1">
    <property type="nucleotide sequence ID" value="NZ_BAAATD010000002.1"/>
</dbReference>
<evidence type="ECO:0000259" key="5">
    <source>
        <dbReference type="Pfam" id="PF13399"/>
    </source>
</evidence>
<protein>
    <recommendedName>
        <fullName evidence="8">LytR family transcriptional regulator</fullName>
    </recommendedName>
</protein>
<evidence type="ECO:0000256" key="1">
    <source>
        <dbReference type="ARBA" id="ARBA00006068"/>
    </source>
</evidence>
<proteinExistence type="inferred from homology"/>
<name>A0ABP6BVE4_9ACTN</name>
<evidence type="ECO:0000313" key="6">
    <source>
        <dbReference type="EMBL" id="GAA2584554.1"/>
    </source>
</evidence>
<keyword evidence="3" id="KW-0812">Transmembrane</keyword>
<keyword evidence="7" id="KW-1185">Reference proteome</keyword>
<keyword evidence="3" id="KW-1133">Transmembrane helix</keyword>
<evidence type="ECO:0008006" key="8">
    <source>
        <dbReference type="Google" id="ProtNLM"/>
    </source>
</evidence>
<dbReference type="InterPro" id="IPR004474">
    <property type="entry name" value="LytR_CpsA_psr"/>
</dbReference>
<dbReference type="EMBL" id="BAAATD010000002">
    <property type="protein sequence ID" value="GAA2584554.1"/>
    <property type="molecule type" value="Genomic_DNA"/>
</dbReference>
<evidence type="ECO:0000313" key="7">
    <source>
        <dbReference type="Proteomes" id="UP001501509"/>
    </source>
</evidence>
<keyword evidence="3" id="KW-0472">Membrane</keyword>
<dbReference type="InterPro" id="IPR027381">
    <property type="entry name" value="LytR/CpsA/Psr_C"/>
</dbReference>
<evidence type="ECO:0000256" key="2">
    <source>
        <dbReference type="SAM" id="MobiDB-lite"/>
    </source>
</evidence>
<feature type="region of interest" description="Disordered" evidence="2">
    <location>
        <begin position="430"/>
        <end position="451"/>
    </location>
</feature>
<dbReference type="NCBIfam" id="TIGR00350">
    <property type="entry name" value="lytR_cpsA_psr"/>
    <property type="match status" value="1"/>
</dbReference>
<dbReference type="Pfam" id="PF03816">
    <property type="entry name" value="LytR_cpsA_psr"/>
    <property type="match status" value="1"/>
</dbReference>
<sequence>MTTITPPRALAWISIALAGVIVATTLAAYGYYWRIQNSIQHEDPNKLITGERPRKLNDALNILLIGSDTREGANAQYGRSLRDKAPASDTMILLHLSPGGGQALGISFARDLMVPIPACKRKDGSRTPASSLAMLNEAIGRAGPTCTMDTIEKLTHIKIDHFVQVDFVGFEKITTAVGGVPICLTKPVYDPEAGLRLGKGPHRVAGKQALAYVRARKKIGDGSDTQRIQRQQQFLGSLAKQALTGGVLTSPGRLNALLTASAESLTTDRDLTPSRILKIAQGMRDLTAGKVRFVTVPDEPYALDHDRRQLAQPAAARFLTAVRNDEKISDVPAATAKTNVEVRVLNGSGAEGQARLVADSLRDRAFTVSKVGNLSRPTATTQIRYGRGAAAQAAAIAALIPRAGTVATARVPAATIEVILGANFPGLKSTGIPRQQNEHRASDDICRENPA</sequence>
<comment type="similarity">
    <text evidence="1">Belongs to the LytR/CpsA/Psr (LCP) family.</text>
</comment>
<dbReference type="InterPro" id="IPR050922">
    <property type="entry name" value="LytR/CpsA/Psr_CW_biosynth"/>
</dbReference>
<feature type="domain" description="LytR/CpsA/Psr regulator C-terminal" evidence="5">
    <location>
        <begin position="339"/>
        <end position="424"/>
    </location>
</feature>
<organism evidence="6 7">
    <name type="scientific">Actinomadura fulvescens</name>
    <dbReference type="NCBI Taxonomy" id="46160"/>
    <lineage>
        <taxon>Bacteria</taxon>
        <taxon>Bacillati</taxon>
        <taxon>Actinomycetota</taxon>
        <taxon>Actinomycetes</taxon>
        <taxon>Streptosporangiales</taxon>
        <taxon>Thermomonosporaceae</taxon>
        <taxon>Actinomadura</taxon>
    </lineage>
</organism>
<dbReference type="Gene3D" id="3.30.70.2390">
    <property type="match status" value="1"/>
</dbReference>
<feature type="domain" description="Cell envelope-related transcriptional attenuator" evidence="4">
    <location>
        <begin position="88"/>
        <end position="242"/>
    </location>
</feature>
<dbReference type="Pfam" id="PF13399">
    <property type="entry name" value="LytR_C"/>
    <property type="match status" value="1"/>
</dbReference>
<accession>A0ABP6BVE4</accession>
<reference evidence="7" key="1">
    <citation type="journal article" date="2019" name="Int. J. Syst. Evol. Microbiol.">
        <title>The Global Catalogue of Microorganisms (GCM) 10K type strain sequencing project: providing services to taxonomists for standard genome sequencing and annotation.</title>
        <authorList>
            <consortium name="The Broad Institute Genomics Platform"/>
            <consortium name="The Broad Institute Genome Sequencing Center for Infectious Disease"/>
            <person name="Wu L."/>
            <person name="Ma J."/>
        </authorList>
    </citation>
    <scope>NUCLEOTIDE SEQUENCE [LARGE SCALE GENOMIC DNA]</scope>
    <source>
        <strain evidence="7">JCM 6833</strain>
    </source>
</reference>
<gene>
    <name evidence="6" type="ORF">GCM10010411_16570</name>
</gene>
<evidence type="ECO:0000259" key="4">
    <source>
        <dbReference type="Pfam" id="PF03816"/>
    </source>
</evidence>